<evidence type="ECO:0000313" key="9">
    <source>
        <dbReference type="Proteomes" id="UP000198324"/>
    </source>
</evidence>
<dbReference type="Pfam" id="PF13426">
    <property type="entry name" value="PAS_9"/>
    <property type="match status" value="1"/>
</dbReference>
<dbReference type="PROSITE" id="PS50111">
    <property type="entry name" value="CHEMOTAXIS_TRANSDUC_2"/>
    <property type="match status" value="1"/>
</dbReference>
<evidence type="ECO:0000256" key="1">
    <source>
        <dbReference type="ARBA" id="ARBA00023224"/>
    </source>
</evidence>
<dbReference type="GO" id="GO:0016020">
    <property type="term" value="C:membrane"/>
    <property type="evidence" value="ECO:0007669"/>
    <property type="project" value="InterPro"/>
</dbReference>
<dbReference type="OrthoDB" id="9816383at2"/>
<organism evidence="8 9">
    <name type="scientific">Humidesulfovibrio mexicanus</name>
    <dbReference type="NCBI Taxonomy" id="147047"/>
    <lineage>
        <taxon>Bacteria</taxon>
        <taxon>Pseudomonadati</taxon>
        <taxon>Thermodesulfobacteriota</taxon>
        <taxon>Desulfovibrionia</taxon>
        <taxon>Desulfovibrionales</taxon>
        <taxon>Desulfovibrionaceae</taxon>
        <taxon>Humidesulfovibrio</taxon>
    </lineage>
</organism>
<dbReference type="Pfam" id="PF00015">
    <property type="entry name" value="MCPsignal"/>
    <property type="match status" value="1"/>
</dbReference>
<dbReference type="SMART" id="SM00283">
    <property type="entry name" value="MA"/>
    <property type="match status" value="1"/>
</dbReference>
<name>A0A238YYX7_9BACT</name>
<evidence type="ECO:0000256" key="3">
    <source>
        <dbReference type="PROSITE-ProRule" id="PRU00284"/>
    </source>
</evidence>
<dbReference type="Gene3D" id="1.10.287.950">
    <property type="entry name" value="Methyl-accepting chemotaxis protein"/>
    <property type="match status" value="1"/>
</dbReference>
<evidence type="ECO:0000259" key="7">
    <source>
        <dbReference type="PROSITE" id="PS50885"/>
    </source>
</evidence>
<dbReference type="PANTHER" id="PTHR32089">
    <property type="entry name" value="METHYL-ACCEPTING CHEMOTAXIS PROTEIN MCPB"/>
    <property type="match status" value="1"/>
</dbReference>
<feature type="domain" description="Methyl-accepting transducer" evidence="6">
    <location>
        <begin position="397"/>
        <end position="633"/>
    </location>
</feature>
<reference evidence="8 9" key="1">
    <citation type="submission" date="2017-06" db="EMBL/GenBank/DDBJ databases">
        <authorList>
            <person name="Kim H.J."/>
            <person name="Triplett B.A."/>
        </authorList>
    </citation>
    <scope>NUCLEOTIDE SEQUENCE [LARGE SCALE GENOMIC DNA]</scope>
    <source>
        <strain evidence="8 9">DSM 13116</strain>
    </source>
</reference>
<feature type="transmembrane region" description="Helical" evidence="5">
    <location>
        <begin position="182"/>
        <end position="203"/>
    </location>
</feature>
<evidence type="ECO:0000256" key="5">
    <source>
        <dbReference type="SAM" id="Phobius"/>
    </source>
</evidence>
<dbReference type="SUPFAM" id="SSF58104">
    <property type="entry name" value="Methyl-accepting chemotaxis protein (MCP) signaling domain"/>
    <property type="match status" value="1"/>
</dbReference>
<sequence length="670" mass="71661">MKRLTIKTLLLLLGAVTLAGFASSLLLFSLQSKRTAATFEHIINVEEALLLNLQEMYAQGLQTEQATRNVVLNPGDTKAEENHNAADVKFRKALEAAQKRSTGDMATKLSALPALWDQSHALKTEVMALAKAGKAQEATELLNTRETKLWRAVKEVVQTAIADQAKKSKTAYEDYKTMDAGIFRNVLLLGLVLMASMACLLYLGGRMVLTPLGNIRDFATRQSQGRFDERLAGEFGGELREVAEALKAMAATAQQSLGFTRGVLKGIATPYVVVNEKSEMVQTNQTLLTILEHDGAPEDFVGQNVAHFFYGDASRQTVLGQAMAENSTITREVDLTGRKGGTRRILIAASPLFNDITGAPMGAMCLYTDLTELRAQEARIMAQNEIVTTAARKAEDVVRSLVDCARRLSDQIRQAEDGAAQQRDRAGATTQAMADMNESIHGAAESAGIAAQGAEGAGGKATEGADVVRKVVASVEEVRTQSLTLKENMGALGRQAEAIGQVMNVIRDIADQTNLLALNAAIEAARAGDAGRGFAVVADEVRKLAEKTMDATKEVGDAIGSIQQGTRANVAQVEDSARSIELTTELAALSGDALREIVGMVNDTTLRVRGIATAVELQANASAQVDNAVAEINDIALSTSAGMDEAARDVEELKRLADQLREIMADMGKA</sequence>
<evidence type="ECO:0000256" key="4">
    <source>
        <dbReference type="SAM" id="Coils"/>
    </source>
</evidence>
<dbReference type="Gene3D" id="6.10.340.10">
    <property type="match status" value="1"/>
</dbReference>
<dbReference type="InterPro" id="IPR035965">
    <property type="entry name" value="PAS-like_dom_sf"/>
</dbReference>
<dbReference type="PROSITE" id="PS50885">
    <property type="entry name" value="HAMP"/>
    <property type="match status" value="1"/>
</dbReference>
<dbReference type="PANTHER" id="PTHR32089:SF112">
    <property type="entry name" value="LYSOZYME-LIKE PROTEIN-RELATED"/>
    <property type="match status" value="1"/>
</dbReference>
<keyword evidence="1 3" id="KW-0807">Transducer</keyword>
<keyword evidence="5" id="KW-1133">Transmembrane helix</keyword>
<keyword evidence="5" id="KW-0812">Transmembrane</keyword>
<evidence type="ECO:0000313" key="8">
    <source>
        <dbReference type="EMBL" id="SNR76436.1"/>
    </source>
</evidence>
<dbReference type="GO" id="GO:0007165">
    <property type="term" value="P:signal transduction"/>
    <property type="evidence" value="ECO:0007669"/>
    <property type="project" value="UniProtKB-KW"/>
</dbReference>
<feature type="coiled-coil region" evidence="4">
    <location>
        <begin position="643"/>
        <end position="670"/>
    </location>
</feature>
<dbReference type="AlphaFoldDB" id="A0A238YYX7"/>
<feature type="domain" description="HAMP" evidence="7">
    <location>
        <begin position="206"/>
        <end position="258"/>
    </location>
</feature>
<dbReference type="InterPro" id="IPR004089">
    <property type="entry name" value="MCPsignal_dom"/>
</dbReference>
<dbReference type="SMART" id="SM00304">
    <property type="entry name" value="HAMP"/>
    <property type="match status" value="1"/>
</dbReference>
<keyword evidence="5" id="KW-0472">Membrane</keyword>
<accession>A0A238YYX7</accession>
<comment type="similarity">
    <text evidence="2">Belongs to the methyl-accepting chemotaxis (MCP) protein family.</text>
</comment>
<dbReference type="EMBL" id="FZOC01000002">
    <property type="protein sequence ID" value="SNR76436.1"/>
    <property type="molecule type" value="Genomic_DNA"/>
</dbReference>
<evidence type="ECO:0000259" key="6">
    <source>
        <dbReference type="PROSITE" id="PS50111"/>
    </source>
</evidence>
<dbReference type="Proteomes" id="UP000198324">
    <property type="component" value="Unassembled WGS sequence"/>
</dbReference>
<keyword evidence="9" id="KW-1185">Reference proteome</keyword>
<protein>
    <submittedName>
        <fullName evidence="8">Methyl-accepting chemotaxis protein</fullName>
    </submittedName>
</protein>
<dbReference type="InterPro" id="IPR003660">
    <property type="entry name" value="HAMP_dom"/>
</dbReference>
<gene>
    <name evidence="8" type="ORF">SAMN04488503_1116</name>
</gene>
<keyword evidence="4" id="KW-0175">Coiled coil</keyword>
<proteinExistence type="inferred from homology"/>
<evidence type="ECO:0000256" key="2">
    <source>
        <dbReference type="ARBA" id="ARBA00029447"/>
    </source>
</evidence>
<dbReference type="SUPFAM" id="SSF55785">
    <property type="entry name" value="PYP-like sensor domain (PAS domain)"/>
    <property type="match status" value="1"/>
</dbReference>
<dbReference type="RefSeq" id="WP_089272574.1">
    <property type="nucleotide sequence ID" value="NZ_FZOC01000002.1"/>
</dbReference>
<dbReference type="Gene3D" id="3.30.450.20">
    <property type="entry name" value="PAS domain"/>
    <property type="match status" value="1"/>
</dbReference>
<dbReference type="InterPro" id="IPR000014">
    <property type="entry name" value="PAS"/>
</dbReference>